<dbReference type="CDD" id="cd09445">
    <property type="entry name" value="LIM_Mical_like_2"/>
    <property type="match status" value="1"/>
</dbReference>
<proteinExistence type="predicted"/>
<evidence type="ECO:0000256" key="3">
    <source>
        <dbReference type="ARBA" id="ARBA00023038"/>
    </source>
</evidence>
<dbReference type="PANTHER" id="PTHR24206">
    <property type="entry name" value="OS06G0237300 PROTEIN"/>
    <property type="match status" value="1"/>
</dbReference>
<dbReference type="SUPFAM" id="SSF57716">
    <property type="entry name" value="Glucocorticoid receptor-like (DNA-binding domain)"/>
    <property type="match status" value="2"/>
</dbReference>
<feature type="region of interest" description="Disordered" evidence="5">
    <location>
        <begin position="280"/>
        <end position="335"/>
    </location>
</feature>
<dbReference type="FunFam" id="2.10.110.10:FF:000122">
    <property type="entry name" value="LIM domain and actin-binding protein"/>
    <property type="match status" value="1"/>
</dbReference>
<sequence>MFMFWVNRLKMSSNSTEKAVMEASPVSTSSDSSPQEEKCILTPLSLEFDPLNWQLDSNQCNTTNDSNSNSNDSVDECSAAIVDNSLQTNDLMTDSVQSFDLLTMDDNFNANTNHVNGDKCQSNLELIQELEPTLNCEMKSVSNSAIEHNSNAVNDIDIESDLLVDNSLVSKDAVNVCQMIASLSSSESNPLNDCSTNQSISLMSEPIEQTDLSHDSGDTDLFDVHDKPLIDTNVSDVSGVDLIATKLANECVSDALHENSVHLTTDQMLNSSSSLSASSQASSLSDHISSDSDESIQSVSSSGSARRKKKNTRKKASKAQVVSSPAKAQPSAAHELPQQLHNTTGDAKNNSIQANKKSVDNHIIDAKPELNGQTVNGDEMNDMNVDMSYLPEINGFAKHVNNELLLEPSLNGHKRHYDFDNDSLNESPFATEPDYCVNVAKLKNQYVSHIENETQLLKPFPKAEIANTGIDFKSLKNSYVSTAEQNVVHKNALNRELLPIGKSTFNSDQEMIEAEKEDKTRGPKKFAQMECQYITGNDIFDSISYTSFSNACTINKDLESICKVCSKHVYQMEKIKAEKSVFHKQCFRCKECNKQLNVDNYSSHEGQLYCMPHFKQLFQPKAKFDTEDQTKSKSITITSTQLATIMRVVHL</sequence>
<dbReference type="Proteomes" id="UP000728032">
    <property type="component" value="Unassembled WGS sequence"/>
</dbReference>
<dbReference type="EMBL" id="CAJPVJ010000533">
    <property type="protein sequence ID" value="CAG2162779.1"/>
    <property type="molecule type" value="Genomic_DNA"/>
</dbReference>
<evidence type="ECO:0000256" key="4">
    <source>
        <dbReference type="PROSITE-ProRule" id="PRU00125"/>
    </source>
</evidence>
<accession>A0A7R9LE88</accession>
<feature type="compositionally biased region" description="Basic residues" evidence="5">
    <location>
        <begin position="305"/>
        <end position="317"/>
    </location>
</feature>
<dbReference type="InterPro" id="IPR001781">
    <property type="entry name" value="Znf_LIM"/>
</dbReference>
<dbReference type="AlphaFoldDB" id="A0A7R9LE88"/>
<keyword evidence="8" id="KW-1185">Reference proteome</keyword>
<dbReference type="OrthoDB" id="25654at2759"/>
<dbReference type="EMBL" id="OC915358">
    <property type="protein sequence ID" value="CAD7640064.1"/>
    <property type="molecule type" value="Genomic_DNA"/>
</dbReference>
<gene>
    <name evidence="7" type="ORF">ONB1V03_LOCUS2369</name>
</gene>
<feature type="compositionally biased region" description="Low complexity" evidence="5">
    <location>
        <begin position="295"/>
        <end position="304"/>
    </location>
</feature>
<evidence type="ECO:0000256" key="2">
    <source>
        <dbReference type="ARBA" id="ARBA00022833"/>
    </source>
</evidence>
<evidence type="ECO:0000313" key="8">
    <source>
        <dbReference type="Proteomes" id="UP000728032"/>
    </source>
</evidence>
<keyword evidence="2 4" id="KW-0862">Zinc</keyword>
<keyword evidence="1 4" id="KW-0479">Metal-binding</keyword>
<keyword evidence="3 4" id="KW-0440">LIM domain</keyword>
<feature type="domain" description="LIM zinc-binding" evidence="6">
    <location>
        <begin position="560"/>
        <end position="620"/>
    </location>
</feature>
<dbReference type="GO" id="GO:0046872">
    <property type="term" value="F:metal ion binding"/>
    <property type="evidence" value="ECO:0007669"/>
    <property type="project" value="UniProtKB-KW"/>
</dbReference>
<evidence type="ECO:0000256" key="1">
    <source>
        <dbReference type="ARBA" id="ARBA00022723"/>
    </source>
</evidence>
<dbReference type="Pfam" id="PF00412">
    <property type="entry name" value="LIM"/>
    <property type="match status" value="1"/>
</dbReference>
<organism evidence="7">
    <name type="scientific">Oppiella nova</name>
    <dbReference type="NCBI Taxonomy" id="334625"/>
    <lineage>
        <taxon>Eukaryota</taxon>
        <taxon>Metazoa</taxon>
        <taxon>Ecdysozoa</taxon>
        <taxon>Arthropoda</taxon>
        <taxon>Chelicerata</taxon>
        <taxon>Arachnida</taxon>
        <taxon>Acari</taxon>
        <taxon>Acariformes</taxon>
        <taxon>Sarcoptiformes</taxon>
        <taxon>Oribatida</taxon>
        <taxon>Brachypylina</taxon>
        <taxon>Oppioidea</taxon>
        <taxon>Oppiidae</taxon>
        <taxon>Oppiella</taxon>
    </lineage>
</organism>
<dbReference type="PROSITE" id="PS50023">
    <property type="entry name" value="LIM_DOMAIN_2"/>
    <property type="match status" value="1"/>
</dbReference>
<dbReference type="Gene3D" id="2.10.110.10">
    <property type="entry name" value="Cysteine Rich Protein"/>
    <property type="match status" value="1"/>
</dbReference>
<evidence type="ECO:0000256" key="5">
    <source>
        <dbReference type="SAM" id="MobiDB-lite"/>
    </source>
</evidence>
<dbReference type="PROSITE" id="PS00478">
    <property type="entry name" value="LIM_DOMAIN_1"/>
    <property type="match status" value="1"/>
</dbReference>
<evidence type="ECO:0000259" key="6">
    <source>
        <dbReference type="PROSITE" id="PS50023"/>
    </source>
</evidence>
<feature type="non-terminal residue" evidence="7">
    <location>
        <position position="1"/>
    </location>
</feature>
<protein>
    <recommendedName>
        <fullName evidence="6">LIM zinc-binding domain-containing protein</fullName>
    </recommendedName>
</protein>
<name>A0A7R9LE88_9ACAR</name>
<dbReference type="SMART" id="SM00132">
    <property type="entry name" value="LIM"/>
    <property type="match status" value="1"/>
</dbReference>
<evidence type="ECO:0000313" key="7">
    <source>
        <dbReference type="EMBL" id="CAD7640064.1"/>
    </source>
</evidence>
<reference evidence="7" key="1">
    <citation type="submission" date="2020-11" db="EMBL/GenBank/DDBJ databases">
        <authorList>
            <person name="Tran Van P."/>
        </authorList>
    </citation>
    <scope>NUCLEOTIDE SEQUENCE</scope>
</reference>